<dbReference type="PRINTS" id="PR00598">
    <property type="entry name" value="HTHMARR"/>
</dbReference>
<protein>
    <submittedName>
        <fullName evidence="5">MarR family transcriptional regulator</fullName>
    </submittedName>
</protein>
<evidence type="ECO:0000313" key="6">
    <source>
        <dbReference type="Proteomes" id="UP000472320"/>
    </source>
</evidence>
<keyword evidence="6" id="KW-1185">Reference proteome</keyword>
<sequence length="141" mass="15693">MNKHPDPRRVARLISRAQNALADELDVKLVPFDITAAQYVVLSTLHSGRANIAAQICKELSYSPGAMTRMLNRLEQKGMVRKAPSIGNRRTVQLELTEEGQRLFPSLLQASGTVIDQYFGTFSAQELDTFEALLLKMFAGK</sequence>
<evidence type="ECO:0000256" key="3">
    <source>
        <dbReference type="ARBA" id="ARBA00023163"/>
    </source>
</evidence>
<keyword evidence="3" id="KW-0804">Transcription</keyword>
<dbReference type="AlphaFoldDB" id="A0A6L6QAY7"/>
<reference evidence="5 6" key="1">
    <citation type="submission" date="2019-11" db="EMBL/GenBank/DDBJ databases">
        <title>Type strains purchased from KCTC, JCM and DSMZ.</title>
        <authorList>
            <person name="Lu H."/>
        </authorList>
    </citation>
    <scope>NUCLEOTIDE SEQUENCE [LARGE SCALE GENOMIC DNA]</scope>
    <source>
        <strain evidence="5 6">JCM 31587</strain>
    </source>
</reference>
<dbReference type="PROSITE" id="PS50995">
    <property type="entry name" value="HTH_MARR_2"/>
    <property type="match status" value="1"/>
</dbReference>
<evidence type="ECO:0000256" key="2">
    <source>
        <dbReference type="ARBA" id="ARBA00023125"/>
    </source>
</evidence>
<dbReference type="Proteomes" id="UP000472320">
    <property type="component" value="Unassembled WGS sequence"/>
</dbReference>
<organism evidence="5 6">
    <name type="scientific">Massilia eburnea</name>
    <dbReference type="NCBI Taxonomy" id="1776165"/>
    <lineage>
        <taxon>Bacteria</taxon>
        <taxon>Pseudomonadati</taxon>
        <taxon>Pseudomonadota</taxon>
        <taxon>Betaproteobacteria</taxon>
        <taxon>Burkholderiales</taxon>
        <taxon>Oxalobacteraceae</taxon>
        <taxon>Telluria group</taxon>
        <taxon>Massilia</taxon>
    </lineage>
</organism>
<dbReference type="InterPro" id="IPR036390">
    <property type="entry name" value="WH_DNA-bd_sf"/>
</dbReference>
<dbReference type="GO" id="GO:0003700">
    <property type="term" value="F:DNA-binding transcription factor activity"/>
    <property type="evidence" value="ECO:0007669"/>
    <property type="project" value="InterPro"/>
</dbReference>
<name>A0A6L6QAY7_9BURK</name>
<dbReference type="Gene3D" id="1.10.10.10">
    <property type="entry name" value="Winged helix-like DNA-binding domain superfamily/Winged helix DNA-binding domain"/>
    <property type="match status" value="1"/>
</dbReference>
<dbReference type="RefSeq" id="WP_155452313.1">
    <property type="nucleotide sequence ID" value="NZ_WNKX01000001.1"/>
</dbReference>
<dbReference type="EMBL" id="WNKX01000001">
    <property type="protein sequence ID" value="MTW09345.1"/>
    <property type="molecule type" value="Genomic_DNA"/>
</dbReference>
<dbReference type="InterPro" id="IPR036388">
    <property type="entry name" value="WH-like_DNA-bd_sf"/>
</dbReference>
<keyword evidence="2" id="KW-0238">DNA-binding</keyword>
<dbReference type="InterPro" id="IPR000835">
    <property type="entry name" value="HTH_MarR-typ"/>
</dbReference>
<gene>
    <name evidence="5" type="ORF">GM658_01920</name>
</gene>
<feature type="domain" description="HTH marR-type" evidence="4">
    <location>
        <begin position="7"/>
        <end position="139"/>
    </location>
</feature>
<keyword evidence="1" id="KW-0805">Transcription regulation</keyword>
<evidence type="ECO:0000259" key="4">
    <source>
        <dbReference type="PROSITE" id="PS50995"/>
    </source>
</evidence>
<dbReference type="GO" id="GO:0003677">
    <property type="term" value="F:DNA binding"/>
    <property type="evidence" value="ECO:0007669"/>
    <property type="project" value="UniProtKB-KW"/>
</dbReference>
<dbReference type="PANTHER" id="PTHR42756">
    <property type="entry name" value="TRANSCRIPTIONAL REGULATOR, MARR"/>
    <property type="match status" value="1"/>
</dbReference>
<dbReference type="OrthoDB" id="6195716at2"/>
<proteinExistence type="predicted"/>
<comment type="caution">
    <text evidence="5">The sequence shown here is derived from an EMBL/GenBank/DDBJ whole genome shotgun (WGS) entry which is preliminary data.</text>
</comment>
<dbReference type="PANTHER" id="PTHR42756:SF1">
    <property type="entry name" value="TRANSCRIPTIONAL REPRESSOR OF EMRAB OPERON"/>
    <property type="match status" value="1"/>
</dbReference>
<evidence type="ECO:0000313" key="5">
    <source>
        <dbReference type="EMBL" id="MTW09345.1"/>
    </source>
</evidence>
<dbReference type="Pfam" id="PF01047">
    <property type="entry name" value="MarR"/>
    <property type="match status" value="1"/>
</dbReference>
<dbReference type="SMART" id="SM00347">
    <property type="entry name" value="HTH_MARR"/>
    <property type="match status" value="1"/>
</dbReference>
<dbReference type="SUPFAM" id="SSF46785">
    <property type="entry name" value="Winged helix' DNA-binding domain"/>
    <property type="match status" value="1"/>
</dbReference>
<evidence type="ECO:0000256" key="1">
    <source>
        <dbReference type="ARBA" id="ARBA00023015"/>
    </source>
</evidence>
<accession>A0A6L6QAY7</accession>